<dbReference type="NCBIfam" id="NF010147">
    <property type="entry name" value="PRK13623.1"/>
    <property type="match status" value="1"/>
</dbReference>
<dbReference type="HOGENOM" id="CLU_069054_5_3_0"/>
<accession>D5EIF0</accession>
<dbReference type="OrthoDB" id="9801228at2"/>
<dbReference type="NCBIfam" id="TIGR00049">
    <property type="entry name" value="iron-sulfur cluster assembly accessory protein"/>
    <property type="match status" value="1"/>
</dbReference>
<dbReference type="RefSeq" id="WP_013042938.1">
    <property type="nucleotide sequence ID" value="NC_014008.1"/>
</dbReference>
<gene>
    <name evidence="2" type="ordered locus">Caka_1196</name>
</gene>
<dbReference type="STRING" id="583355.Caka_1196"/>
<dbReference type="eggNOG" id="COG0316">
    <property type="taxonomic scope" value="Bacteria"/>
</dbReference>
<proteinExistence type="predicted"/>
<dbReference type="InterPro" id="IPR035903">
    <property type="entry name" value="HesB-like_dom_sf"/>
</dbReference>
<reference evidence="2 3" key="1">
    <citation type="journal article" date="2010" name="Stand. Genomic Sci.">
        <title>Complete genome sequence of Coraliomargarita akajimensis type strain (04OKA010-24).</title>
        <authorList>
            <person name="Mavromatis K."/>
            <person name="Abt B."/>
            <person name="Brambilla E."/>
            <person name="Lapidus A."/>
            <person name="Copeland A."/>
            <person name="Deshpande S."/>
            <person name="Nolan M."/>
            <person name="Lucas S."/>
            <person name="Tice H."/>
            <person name="Cheng J.F."/>
            <person name="Han C."/>
            <person name="Detter J.C."/>
            <person name="Woyke T."/>
            <person name="Goodwin L."/>
            <person name="Pitluck S."/>
            <person name="Held B."/>
            <person name="Brettin T."/>
            <person name="Tapia R."/>
            <person name="Ivanova N."/>
            <person name="Mikhailova N."/>
            <person name="Pati A."/>
            <person name="Liolios K."/>
            <person name="Chen A."/>
            <person name="Palaniappan K."/>
            <person name="Land M."/>
            <person name="Hauser L."/>
            <person name="Chang Y.J."/>
            <person name="Jeffries C.D."/>
            <person name="Rohde M."/>
            <person name="Goker M."/>
            <person name="Bristow J."/>
            <person name="Eisen J.A."/>
            <person name="Markowitz V."/>
            <person name="Hugenholtz P."/>
            <person name="Klenk H.P."/>
            <person name="Kyrpides N.C."/>
        </authorList>
    </citation>
    <scope>NUCLEOTIDE SEQUENCE [LARGE SCALE GENOMIC DNA]</scope>
    <source>
        <strain evidence="3">DSM 45221 / IAM 15411 / JCM 23193 / KCTC 12865</strain>
    </source>
</reference>
<dbReference type="PANTHER" id="PTHR43011">
    <property type="entry name" value="IRON-SULFUR CLUSTER ASSEMBLY 2 HOMOLOG, MITOCHONDRIAL"/>
    <property type="match status" value="1"/>
</dbReference>
<feature type="domain" description="Core" evidence="1">
    <location>
        <begin position="2"/>
        <end position="101"/>
    </location>
</feature>
<dbReference type="Gene3D" id="2.60.300.12">
    <property type="entry name" value="HesB-like domain"/>
    <property type="match status" value="1"/>
</dbReference>
<dbReference type="GO" id="GO:0051537">
    <property type="term" value="F:2 iron, 2 sulfur cluster binding"/>
    <property type="evidence" value="ECO:0007669"/>
    <property type="project" value="TreeGrafter"/>
</dbReference>
<organism evidence="2 3">
    <name type="scientific">Coraliomargarita akajimensis (strain DSM 45221 / IAM 15411 / JCM 23193 / KCTC 12865 / 04OKA010-24)</name>
    <dbReference type="NCBI Taxonomy" id="583355"/>
    <lineage>
        <taxon>Bacteria</taxon>
        <taxon>Pseudomonadati</taxon>
        <taxon>Verrucomicrobiota</taxon>
        <taxon>Opitutia</taxon>
        <taxon>Puniceicoccales</taxon>
        <taxon>Coraliomargaritaceae</taxon>
        <taxon>Coraliomargarita</taxon>
    </lineage>
</organism>
<dbReference type="Proteomes" id="UP000000925">
    <property type="component" value="Chromosome"/>
</dbReference>
<dbReference type="InterPro" id="IPR016092">
    <property type="entry name" value="ATAP"/>
</dbReference>
<dbReference type="PANTHER" id="PTHR43011:SF1">
    <property type="entry name" value="IRON-SULFUR CLUSTER ASSEMBLY 2 HOMOLOG, MITOCHONDRIAL"/>
    <property type="match status" value="1"/>
</dbReference>
<dbReference type="SUPFAM" id="SSF89360">
    <property type="entry name" value="HesB-like domain"/>
    <property type="match status" value="1"/>
</dbReference>
<name>D5EIF0_CORAD</name>
<sequence length="105" mass="11312">MITLTDSAAAQIRKMQAEKASDGQRLRIFVEPGGCSGFEYGMSFDDVKEADQELESNGVPFLIDATSLEYLDGSVVEFDDGLNGKGFEIKNPNATSTCGCGRSFN</sequence>
<dbReference type="AlphaFoldDB" id="D5EIF0"/>
<dbReference type="KEGG" id="caa:Caka_1196"/>
<dbReference type="InterPro" id="IPR000361">
    <property type="entry name" value="ATAP_core_dom"/>
</dbReference>
<dbReference type="GO" id="GO:0016226">
    <property type="term" value="P:iron-sulfur cluster assembly"/>
    <property type="evidence" value="ECO:0007669"/>
    <property type="project" value="InterPro"/>
</dbReference>
<protein>
    <submittedName>
        <fullName evidence="2">Iron-sulfur cluster assembly accessory protein</fullName>
    </submittedName>
</protein>
<evidence type="ECO:0000259" key="1">
    <source>
        <dbReference type="Pfam" id="PF01521"/>
    </source>
</evidence>
<dbReference type="InterPro" id="IPR017870">
    <property type="entry name" value="FeS_cluster_insertion_CS"/>
</dbReference>
<keyword evidence="3" id="KW-1185">Reference proteome</keyword>
<dbReference type="PROSITE" id="PS01152">
    <property type="entry name" value="HESB"/>
    <property type="match status" value="1"/>
</dbReference>
<evidence type="ECO:0000313" key="3">
    <source>
        <dbReference type="Proteomes" id="UP000000925"/>
    </source>
</evidence>
<dbReference type="GO" id="GO:0051539">
    <property type="term" value="F:4 iron, 4 sulfur cluster binding"/>
    <property type="evidence" value="ECO:0007669"/>
    <property type="project" value="TreeGrafter"/>
</dbReference>
<dbReference type="Pfam" id="PF01521">
    <property type="entry name" value="Fe-S_biosyn"/>
    <property type="match status" value="1"/>
</dbReference>
<dbReference type="GO" id="GO:0005506">
    <property type="term" value="F:iron ion binding"/>
    <property type="evidence" value="ECO:0007669"/>
    <property type="project" value="TreeGrafter"/>
</dbReference>
<dbReference type="EMBL" id="CP001998">
    <property type="protein sequence ID" value="ADE54216.1"/>
    <property type="molecule type" value="Genomic_DNA"/>
</dbReference>
<evidence type="ECO:0000313" key="2">
    <source>
        <dbReference type="EMBL" id="ADE54216.1"/>
    </source>
</evidence>